<reference evidence="1" key="1">
    <citation type="submission" date="2021-02" db="EMBL/GenBank/DDBJ databases">
        <authorList>
            <person name="Dougan E. K."/>
            <person name="Rhodes N."/>
            <person name="Thang M."/>
            <person name="Chan C."/>
        </authorList>
    </citation>
    <scope>NUCLEOTIDE SEQUENCE</scope>
</reference>
<evidence type="ECO:0000313" key="2">
    <source>
        <dbReference type="Proteomes" id="UP000626109"/>
    </source>
</evidence>
<evidence type="ECO:0000313" key="1">
    <source>
        <dbReference type="EMBL" id="CAE8705736.1"/>
    </source>
</evidence>
<accession>A0A813KIM5</accession>
<dbReference type="Proteomes" id="UP000626109">
    <property type="component" value="Unassembled WGS sequence"/>
</dbReference>
<organism evidence="1 2">
    <name type="scientific">Polarella glacialis</name>
    <name type="common">Dinoflagellate</name>
    <dbReference type="NCBI Taxonomy" id="89957"/>
    <lineage>
        <taxon>Eukaryota</taxon>
        <taxon>Sar</taxon>
        <taxon>Alveolata</taxon>
        <taxon>Dinophyceae</taxon>
        <taxon>Suessiales</taxon>
        <taxon>Suessiaceae</taxon>
        <taxon>Polarella</taxon>
    </lineage>
</organism>
<sequence>MHLRTALVELHQALEAEGEVHEDSEGEIPAFVRLHALRILQQAKGNVTWFCLKCIVVLSFLIVADRCSIFYVIILCLGRFLRNLFCCRFVHFWCLEPFARSRRPS</sequence>
<proteinExistence type="predicted"/>
<protein>
    <submittedName>
        <fullName evidence="1">Uncharacterized protein</fullName>
    </submittedName>
</protein>
<comment type="caution">
    <text evidence="1">The sequence shown here is derived from an EMBL/GenBank/DDBJ whole genome shotgun (WGS) entry which is preliminary data.</text>
</comment>
<name>A0A813KIM5_POLGL</name>
<dbReference type="EMBL" id="CAJNNW010031041">
    <property type="protein sequence ID" value="CAE8705736.1"/>
    <property type="molecule type" value="Genomic_DNA"/>
</dbReference>
<dbReference type="AlphaFoldDB" id="A0A813KIM5"/>
<gene>
    <name evidence="1" type="ORF">PGLA2088_LOCUS33858</name>
</gene>